<dbReference type="CDD" id="cd00588">
    <property type="entry name" value="CheW_like"/>
    <property type="match status" value="1"/>
</dbReference>
<dbReference type="Pfam" id="PF01584">
    <property type="entry name" value="CheW"/>
    <property type="match status" value="1"/>
</dbReference>
<protein>
    <submittedName>
        <fullName evidence="2">Chemotaxis protein CheW</fullName>
    </submittedName>
</protein>
<reference evidence="2 3" key="1">
    <citation type="submission" date="2023-06" db="EMBL/GenBank/DDBJ databases">
        <title>Pelomonas sp. APW6 16S ribosomal RNA gene genome sequencing and assembly.</title>
        <authorList>
            <person name="Woo H."/>
        </authorList>
    </citation>
    <scope>NUCLEOTIDE SEQUENCE [LARGE SCALE GENOMIC DNA]</scope>
    <source>
        <strain evidence="2 3">APW6</strain>
    </source>
</reference>
<dbReference type="PANTHER" id="PTHR22617">
    <property type="entry name" value="CHEMOTAXIS SENSOR HISTIDINE KINASE-RELATED"/>
    <property type="match status" value="1"/>
</dbReference>
<dbReference type="InterPro" id="IPR036061">
    <property type="entry name" value="CheW-like_dom_sf"/>
</dbReference>
<keyword evidence="3" id="KW-1185">Reference proteome</keyword>
<comment type="caution">
    <text evidence="2">The sequence shown here is derived from an EMBL/GenBank/DDBJ whole genome shotgun (WGS) entry which is preliminary data.</text>
</comment>
<dbReference type="RefSeq" id="WP_285982861.1">
    <property type="nucleotide sequence ID" value="NZ_JASVDS010000003.1"/>
</dbReference>
<evidence type="ECO:0000313" key="2">
    <source>
        <dbReference type="EMBL" id="MDL5032787.1"/>
    </source>
</evidence>
<dbReference type="SUPFAM" id="SSF50341">
    <property type="entry name" value="CheW-like"/>
    <property type="match status" value="1"/>
</dbReference>
<dbReference type="EMBL" id="JASVDS010000003">
    <property type="protein sequence ID" value="MDL5032787.1"/>
    <property type="molecule type" value="Genomic_DNA"/>
</dbReference>
<evidence type="ECO:0000313" key="3">
    <source>
        <dbReference type="Proteomes" id="UP001238603"/>
    </source>
</evidence>
<organism evidence="2 3">
    <name type="scientific">Roseateles subflavus</name>
    <dbReference type="NCBI Taxonomy" id="3053353"/>
    <lineage>
        <taxon>Bacteria</taxon>
        <taxon>Pseudomonadati</taxon>
        <taxon>Pseudomonadota</taxon>
        <taxon>Betaproteobacteria</taxon>
        <taxon>Burkholderiales</taxon>
        <taxon>Sphaerotilaceae</taxon>
        <taxon>Roseateles</taxon>
    </lineage>
</organism>
<dbReference type="Proteomes" id="UP001238603">
    <property type="component" value="Unassembled WGS sequence"/>
</dbReference>
<dbReference type="PANTHER" id="PTHR22617:SF43">
    <property type="entry name" value="PROTEIN PILI"/>
    <property type="match status" value="1"/>
</dbReference>
<feature type="domain" description="CheW-like" evidence="1">
    <location>
        <begin position="27"/>
        <end position="171"/>
    </location>
</feature>
<proteinExistence type="predicted"/>
<accession>A0ABT7LKJ6</accession>
<dbReference type="PROSITE" id="PS50851">
    <property type="entry name" value="CHEW"/>
    <property type="match status" value="1"/>
</dbReference>
<dbReference type="InterPro" id="IPR002545">
    <property type="entry name" value="CheW-lke_dom"/>
</dbReference>
<dbReference type="InterPro" id="IPR039315">
    <property type="entry name" value="CheW"/>
</dbReference>
<evidence type="ECO:0000259" key="1">
    <source>
        <dbReference type="PROSITE" id="PS50851"/>
    </source>
</evidence>
<sequence length="176" mass="19346">MANKQALRELQQRLAQRMQAAREQTNSASWLAVEVAGHAMLFSLKQAAEIFSPVPLKTVPYAQPWMLGVANLRGGLHTVVDLAAFLGAREPGTRLDANQSRFVAINSDLNINCALLVDRLLGLRSDEQLSPDPDAGEVGAQPRFAGARLKDEHGRSWQVLDLEALSKHEQFLRIVA</sequence>
<name>A0ABT7LKJ6_9BURK</name>
<gene>
    <name evidence="2" type="ORF">QRD43_12810</name>
</gene>
<dbReference type="Gene3D" id="2.40.50.180">
    <property type="entry name" value="CheA-289, Domain 4"/>
    <property type="match status" value="1"/>
</dbReference>
<dbReference type="SMART" id="SM00260">
    <property type="entry name" value="CheW"/>
    <property type="match status" value="1"/>
</dbReference>